<dbReference type="InterPro" id="IPR019358">
    <property type="entry name" value="NEMP_fam"/>
</dbReference>
<organism evidence="10 11">
    <name type="scientific">Apostasia shenzhenica</name>
    <dbReference type="NCBI Taxonomy" id="1088818"/>
    <lineage>
        <taxon>Eukaryota</taxon>
        <taxon>Viridiplantae</taxon>
        <taxon>Streptophyta</taxon>
        <taxon>Embryophyta</taxon>
        <taxon>Tracheophyta</taxon>
        <taxon>Spermatophyta</taxon>
        <taxon>Magnoliopsida</taxon>
        <taxon>Liliopsida</taxon>
        <taxon>Asparagales</taxon>
        <taxon>Orchidaceae</taxon>
        <taxon>Apostasioideae</taxon>
        <taxon>Apostasia</taxon>
    </lineage>
</organism>
<evidence type="ECO:0000256" key="6">
    <source>
        <dbReference type="ARBA" id="ARBA00023136"/>
    </source>
</evidence>
<dbReference type="Proteomes" id="UP000236161">
    <property type="component" value="Unassembled WGS sequence"/>
</dbReference>
<feature type="region of interest" description="Disordered" evidence="8">
    <location>
        <begin position="1"/>
        <end position="34"/>
    </location>
</feature>
<evidence type="ECO:0000256" key="4">
    <source>
        <dbReference type="ARBA" id="ARBA00022729"/>
    </source>
</evidence>
<evidence type="ECO:0000256" key="8">
    <source>
        <dbReference type="SAM" id="MobiDB-lite"/>
    </source>
</evidence>
<accession>A0A2H9ZRC0</accession>
<dbReference type="AlphaFoldDB" id="A0A2H9ZRC0"/>
<name>A0A2H9ZRC0_9ASPA</name>
<feature type="transmembrane region" description="Helical" evidence="9">
    <location>
        <begin position="216"/>
        <end position="235"/>
    </location>
</feature>
<feature type="transmembrane region" description="Helical" evidence="9">
    <location>
        <begin position="247"/>
        <end position="269"/>
    </location>
</feature>
<dbReference type="STRING" id="1088818.A0A2H9ZRC0"/>
<keyword evidence="4" id="KW-0732">Signal</keyword>
<evidence type="ECO:0000256" key="2">
    <source>
        <dbReference type="ARBA" id="ARBA00005748"/>
    </source>
</evidence>
<keyword evidence="5 9" id="KW-1133">Transmembrane helix</keyword>
<protein>
    <submittedName>
        <fullName evidence="10">Uncharacterized protein</fullName>
    </submittedName>
</protein>
<dbReference type="Pfam" id="PF10225">
    <property type="entry name" value="NEMP"/>
    <property type="match status" value="1"/>
</dbReference>
<evidence type="ECO:0000313" key="11">
    <source>
        <dbReference type="Proteomes" id="UP000236161"/>
    </source>
</evidence>
<reference evidence="10 11" key="1">
    <citation type="journal article" date="2017" name="Nature">
        <title>The Apostasia genome and the evolution of orchids.</title>
        <authorList>
            <person name="Zhang G.Q."/>
            <person name="Liu K.W."/>
            <person name="Li Z."/>
            <person name="Lohaus R."/>
            <person name="Hsiao Y.Y."/>
            <person name="Niu S.C."/>
            <person name="Wang J.Y."/>
            <person name="Lin Y.C."/>
            <person name="Xu Q."/>
            <person name="Chen L.J."/>
            <person name="Yoshida K."/>
            <person name="Fujiwara S."/>
            <person name="Wang Z.W."/>
            <person name="Zhang Y.Q."/>
            <person name="Mitsuda N."/>
            <person name="Wang M."/>
            <person name="Liu G.H."/>
            <person name="Pecoraro L."/>
            <person name="Huang H.X."/>
            <person name="Xiao X.J."/>
            <person name="Lin M."/>
            <person name="Wu X.Y."/>
            <person name="Wu W.L."/>
            <person name="Chen Y.Y."/>
            <person name="Chang S.B."/>
            <person name="Sakamoto S."/>
            <person name="Ohme-Takagi M."/>
            <person name="Yagi M."/>
            <person name="Zeng S.J."/>
            <person name="Shen C.Y."/>
            <person name="Yeh C.M."/>
            <person name="Luo Y.B."/>
            <person name="Tsai W.C."/>
            <person name="Van de Peer Y."/>
            <person name="Liu Z.J."/>
        </authorList>
    </citation>
    <scope>NUCLEOTIDE SEQUENCE [LARGE SCALE GENOMIC DNA]</scope>
    <source>
        <strain evidence="11">cv. Shenzhen</strain>
        <tissue evidence="10">Stem</tissue>
    </source>
</reference>
<evidence type="ECO:0000256" key="5">
    <source>
        <dbReference type="ARBA" id="ARBA00022989"/>
    </source>
</evidence>
<evidence type="ECO:0000256" key="1">
    <source>
        <dbReference type="ARBA" id="ARBA00004575"/>
    </source>
</evidence>
<feature type="region of interest" description="Disordered" evidence="8">
    <location>
        <begin position="507"/>
        <end position="534"/>
    </location>
</feature>
<keyword evidence="3 9" id="KW-0812">Transmembrane</keyword>
<dbReference type="OrthoDB" id="772609at2759"/>
<dbReference type="EMBL" id="KZ454794">
    <property type="protein sequence ID" value="PKA45827.1"/>
    <property type="molecule type" value="Genomic_DNA"/>
</dbReference>
<comment type="subcellular location">
    <subcellularLocation>
        <location evidence="1">Nucleus inner membrane</location>
        <topology evidence="1">Multi-pass membrane protein</topology>
        <orientation evidence="1">Nucleoplasmic side</orientation>
    </subcellularLocation>
</comment>
<evidence type="ECO:0000313" key="10">
    <source>
        <dbReference type="EMBL" id="PKA45827.1"/>
    </source>
</evidence>
<gene>
    <name evidence="10" type="ORF">AXF42_Ash018378</name>
</gene>
<dbReference type="GO" id="GO:0005637">
    <property type="term" value="C:nuclear inner membrane"/>
    <property type="evidence" value="ECO:0007669"/>
    <property type="project" value="UniProtKB-SubCell"/>
</dbReference>
<feature type="region of interest" description="Disordered" evidence="8">
    <location>
        <begin position="427"/>
        <end position="451"/>
    </location>
</feature>
<sequence length="547" mass="60195">MKPTAVKLSASPAPRRGTGRQEKPAAVAAAGTMGRPSSFSSPPILSRLFHFLLSLAPLFFLSSSHPTPFPDVSVENPIVQLTASVSDGNLNERIRVCGTSRLNWKSYANSLYVLVKASEEMPHRHYGNVGICIHRNASLGIGQCKDDDWRSLQKSEWKYVMSPYDTRFIDVKSRGQVSGSIIVSVEEEFQQWRWICLGAGFVLMLLAPIVSNWVPFYYSSSMALGVLLVILLILFQGMKLLPTGRKNILYLTLYGSVLGVGSYIAHYFSTIVNSILVSFGLSEEMHNPVSVFLLVGIVLAGAALGYWIVRKYVLSEDGTIDVGIAQFVKWAMRIIAVVLILQSSFDALLAVIALGVCWSFCSLISSLGWSSPSALRKGHLKSANLWQQKAWQASGITRHAEFLNRSANMVSGQPIWGSPSSFSRLSISPMTGQTSSTPNRNSTSSMRNRAQSSDFYSSFHKTPTTKFSKMEWEDFTRESTREALADWASTPEVSKWIANNAHRMRLANDSSSDDTMESSSGSSEETAVDDGGNNGLRLFKWSLGFSA</sequence>
<keyword evidence="11" id="KW-1185">Reference proteome</keyword>
<proteinExistence type="inferred from homology"/>
<evidence type="ECO:0000256" key="3">
    <source>
        <dbReference type="ARBA" id="ARBA00022692"/>
    </source>
</evidence>
<evidence type="ECO:0000256" key="7">
    <source>
        <dbReference type="ARBA" id="ARBA00023242"/>
    </source>
</evidence>
<dbReference type="PANTHER" id="PTHR31587">
    <property type="entry name" value="TRANSMEMBRANE PROTEIN (DUF2215)"/>
    <property type="match status" value="1"/>
</dbReference>
<feature type="compositionally biased region" description="Low complexity" evidence="8">
    <location>
        <begin position="427"/>
        <end position="449"/>
    </location>
</feature>
<keyword evidence="6 9" id="KW-0472">Membrane</keyword>
<dbReference type="PANTHER" id="PTHR31587:SF3">
    <property type="entry name" value="EXPRESSED PROTEIN"/>
    <property type="match status" value="1"/>
</dbReference>
<feature type="transmembrane region" description="Helical" evidence="9">
    <location>
        <begin position="289"/>
        <end position="309"/>
    </location>
</feature>
<comment type="similarity">
    <text evidence="2">Belongs to the NEMP family.</text>
</comment>
<evidence type="ECO:0000256" key="9">
    <source>
        <dbReference type="SAM" id="Phobius"/>
    </source>
</evidence>
<keyword evidence="7" id="KW-0539">Nucleus</keyword>